<reference evidence="5" key="1">
    <citation type="journal article" date="2019" name="Int. J. Syst. Evol. Microbiol.">
        <title>The Global Catalogue of Microorganisms (GCM) 10K type strain sequencing project: providing services to taxonomists for standard genome sequencing and annotation.</title>
        <authorList>
            <consortium name="The Broad Institute Genomics Platform"/>
            <consortium name="The Broad Institute Genome Sequencing Center for Infectious Disease"/>
            <person name="Wu L."/>
            <person name="Ma J."/>
        </authorList>
    </citation>
    <scope>NUCLEOTIDE SEQUENCE [LARGE SCALE GENOMIC DNA]</scope>
    <source>
        <strain evidence="5">JCM 9458</strain>
    </source>
</reference>
<accession>A0ABP6SU16</accession>
<protein>
    <submittedName>
        <fullName evidence="4">PaaX family transcriptional regulator C-terminal domain-containing protein</fullName>
    </submittedName>
</protein>
<dbReference type="EMBL" id="BAAAYN010000010">
    <property type="protein sequence ID" value="GAA3384861.1"/>
    <property type="molecule type" value="Genomic_DNA"/>
</dbReference>
<dbReference type="InterPro" id="IPR036388">
    <property type="entry name" value="WH-like_DNA-bd_sf"/>
</dbReference>
<sequence length="308" mass="33598">MCLTWDATEADEGRTNVRALEERAGAAAGAGQEAGNTAGSRTSYRPQALLFSFFGGVVHGRDLPPIPAAVFLRLLSRLGVAEAAARATLARMTRRGLLERTRVGRAAHYRLSDEAAELVGKAAVRVESSAPFEHPDGEWTLLSYSMPESRRDLRHRVRAALTWAGFGGLRDGVWIAPGTVDVAAVLADAGLDEVAELAEWFGASPLAGVQVEAFIRRAWPVDRIRERHDAFIHAWWSGPGAEDPLAQITRLGADWLRVLRADPGLPARYLSPDWPADQSAAVYRRCYQGLLPGAERMLDLELGRFRPG</sequence>
<keyword evidence="5" id="KW-1185">Reference proteome</keyword>
<dbReference type="Proteomes" id="UP001501676">
    <property type="component" value="Unassembled WGS sequence"/>
</dbReference>
<evidence type="ECO:0000259" key="1">
    <source>
        <dbReference type="Pfam" id="PF07848"/>
    </source>
</evidence>
<dbReference type="PIRSF" id="PIRSF020623">
    <property type="entry name" value="PaaX"/>
    <property type="match status" value="1"/>
</dbReference>
<dbReference type="InterPro" id="IPR036390">
    <property type="entry name" value="WH_DNA-bd_sf"/>
</dbReference>
<dbReference type="InterPro" id="IPR048846">
    <property type="entry name" value="PaaX-like_central"/>
</dbReference>
<comment type="caution">
    <text evidence="4">The sequence shown here is derived from an EMBL/GenBank/DDBJ whole genome shotgun (WGS) entry which is preliminary data.</text>
</comment>
<dbReference type="Pfam" id="PF07848">
    <property type="entry name" value="PaaX"/>
    <property type="match status" value="1"/>
</dbReference>
<evidence type="ECO:0000313" key="5">
    <source>
        <dbReference type="Proteomes" id="UP001501676"/>
    </source>
</evidence>
<dbReference type="InterPro" id="IPR013225">
    <property type="entry name" value="PaaX_C"/>
</dbReference>
<feature type="domain" description="Transcriptional repressor PaaX-like central Cas2-like" evidence="3">
    <location>
        <begin position="134"/>
        <end position="197"/>
    </location>
</feature>
<feature type="domain" description="Transcriptional repressor PaaX-like N-terminal" evidence="1">
    <location>
        <begin position="46"/>
        <end position="114"/>
    </location>
</feature>
<feature type="domain" description="Transcriptional repressor PaaX-like C-terminal" evidence="2">
    <location>
        <begin position="241"/>
        <end position="298"/>
    </location>
</feature>
<evidence type="ECO:0000313" key="4">
    <source>
        <dbReference type="EMBL" id="GAA3384861.1"/>
    </source>
</evidence>
<dbReference type="Gene3D" id="1.20.58.1460">
    <property type="match status" value="1"/>
</dbReference>
<dbReference type="Gene3D" id="3.30.70.2650">
    <property type="match status" value="1"/>
</dbReference>
<dbReference type="Gene3D" id="1.10.10.10">
    <property type="entry name" value="Winged helix-like DNA-binding domain superfamily/Winged helix DNA-binding domain"/>
    <property type="match status" value="1"/>
</dbReference>
<evidence type="ECO:0000259" key="2">
    <source>
        <dbReference type="Pfam" id="PF08223"/>
    </source>
</evidence>
<dbReference type="InterPro" id="IPR011965">
    <property type="entry name" value="PaaX_trns_reg"/>
</dbReference>
<organism evidence="4 5">
    <name type="scientific">Cryptosporangium minutisporangium</name>
    <dbReference type="NCBI Taxonomy" id="113569"/>
    <lineage>
        <taxon>Bacteria</taxon>
        <taxon>Bacillati</taxon>
        <taxon>Actinomycetota</taxon>
        <taxon>Actinomycetes</taxon>
        <taxon>Cryptosporangiales</taxon>
        <taxon>Cryptosporangiaceae</taxon>
        <taxon>Cryptosporangium</taxon>
    </lineage>
</organism>
<name>A0ABP6SU16_9ACTN</name>
<dbReference type="PANTHER" id="PTHR30319:SF1">
    <property type="entry name" value="TRANSCRIPTIONAL REPRESSOR PAAX"/>
    <property type="match status" value="1"/>
</dbReference>
<proteinExistence type="predicted"/>
<gene>
    <name evidence="4" type="ORF">GCM10020369_16170</name>
</gene>
<evidence type="ECO:0000259" key="3">
    <source>
        <dbReference type="Pfam" id="PF20803"/>
    </source>
</evidence>
<dbReference type="Pfam" id="PF08223">
    <property type="entry name" value="PaaX_C"/>
    <property type="match status" value="1"/>
</dbReference>
<dbReference type="Pfam" id="PF20803">
    <property type="entry name" value="PaaX_M"/>
    <property type="match status" value="1"/>
</dbReference>
<dbReference type="PANTHER" id="PTHR30319">
    <property type="entry name" value="PHENYLACETIC ACID REGULATOR-RELATED TRANSCRIPTIONAL REPRESSOR"/>
    <property type="match status" value="1"/>
</dbReference>
<dbReference type="InterPro" id="IPR012906">
    <property type="entry name" value="PaaX-like_N"/>
</dbReference>
<dbReference type="SUPFAM" id="SSF46785">
    <property type="entry name" value="Winged helix' DNA-binding domain"/>
    <property type="match status" value="1"/>
</dbReference>